<dbReference type="SUPFAM" id="SSF55608">
    <property type="entry name" value="Homing endonucleases"/>
    <property type="match status" value="1"/>
</dbReference>
<gene>
    <name evidence="2" type="primary">ORF-2</name>
</gene>
<keyword evidence="2" id="KW-0378">Hydrolase</keyword>
<evidence type="ECO:0000259" key="1">
    <source>
        <dbReference type="Pfam" id="PF03161"/>
    </source>
</evidence>
<proteinExistence type="predicted"/>
<accession>G4U512</accession>
<dbReference type="EMBL" id="FR877636">
    <property type="protein sequence ID" value="CCC29064.1"/>
    <property type="molecule type" value="Genomic_DNA"/>
</dbReference>
<protein>
    <submittedName>
        <fullName evidence="2">LAGLIDADG type homing endonuclease, ORF2 protein</fullName>
    </submittedName>
</protein>
<dbReference type="GeneID" id="11341680"/>
<reference evidence="2" key="1">
    <citation type="journal article" date="2012" name="FEMS Yeast Res.">
        <title>Mitochondrial genomes of yeasts of the Yarrowia clade.</title>
        <authorList>
            <person name="Gaillardin C."/>
            <person name="Neuveglise C."/>
            <person name="Kerscher S."/>
            <person name="Nicaud J.M."/>
        </authorList>
    </citation>
    <scope>NUCLEOTIDE SEQUENCE</scope>
    <source>
        <strain evidence="2">CBS 9722</strain>
    </source>
</reference>
<keyword evidence="2" id="KW-0255">Endonuclease</keyword>
<organism evidence="2">
    <name type="scientific">Yarrowia galli</name>
    <dbReference type="NCBI Taxonomy" id="197054"/>
    <lineage>
        <taxon>Eukaryota</taxon>
        <taxon>Fungi</taxon>
        <taxon>Dikarya</taxon>
        <taxon>Ascomycota</taxon>
        <taxon>Saccharomycotina</taxon>
        <taxon>Dipodascomycetes</taxon>
        <taxon>Dipodascales</taxon>
        <taxon>Dipodascales incertae sedis</taxon>
        <taxon>Yarrowia</taxon>
    </lineage>
</organism>
<dbReference type="Pfam" id="PF03161">
    <property type="entry name" value="LAGLIDADG_2"/>
    <property type="match status" value="1"/>
</dbReference>
<keyword evidence="2" id="KW-0540">Nuclease</keyword>
<dbReference type="InterPro" id="IPR004860">
    <property type="entry name" value="LAGLIDADG_dom"/>
</dbReference>
<dbReference type="RefSeq" id="YP_004927424.1">
    <property type="nucleotide sequence ID" value="NC_016116.1"/>
</dbReference>
<dbReference type="GO" id="GO:0004519">
    <property type="term" value="F:endonuclease activity"/>
    <property type="evidence" value="ECO:0007669"/>
    <property type="project" value="UniProtKB-KW"/>
</dbReference>
<geneLocation type="mitochondrion" evidence="2"/>
<dbReference type="Gene3D" id="3.10.28.10">
    <property type="entry name" value="Homing endonucleases"/>
    <property type="match status" value="2"/>
</dbReference>
<keyword evidence="2" id="KW-0496">Mitochondrion</keyword>
<feature type="domain" description="Homing endonuclease LAGLIDADG" evidence="1">
    <location>
        <begin position="111"/>
        <end position="292"/>
    </location>
</feature>
<name>G4U512_9ASCO</name>
<dbReference type="InterPro" id="IPR027434">
    <property type="entry name" value="Homing_endonucl"/>
</dbReference>
<dbReference type="AlphaFoldDB" id="G4U512"/>
<evidence type="ECO:0000313" key="2">
    <source>
        <dbReference type="EMBL" id="CCC29064.1"/>
    </source>
</evidence>
<sequence>MFKMFNKFNIRSNSTLSKMVSSRMDKEKLLEMKSNYSKQTKSKTLYVNNSVFDLNSKFKDVWTSLNYKLPIQLKNMRLPFKITTGLVNKYFDMDTHINPMQKTKLTDMDKSIMSGMLLGDAYRMKSRKSNSKETIRISQSIVNMHYVLFTHNRLATLGLVSPYLPQLSMSGVYDKLNDNTISKWDHMDPLKLRMMYQLKPLKEMDDMLKMWYMDDMKMMPREYMSKYFTLESLAYWIQDDGANAYKNVKLHTNSFTYEDVIWLSEFINNKFNLESYVLEVKGYDNQYVMMIKDSYKLHSLIKEYYVNSMTHKLDHTMKKDGHNMLPTYDPLVNKDNLLINDIFKLNNNNHNMINTNMMWLKDMSMLFNTMMDKLIIMDNMNKMPNYINNNHMYMYMMYDKINNNYMINNSMGLNMIYNNINQLMDNAYLHYNLNHNDLSMMMLEVYPLDYSFDIINNMTNTYINEYNPMLNKYVDMVNMLDSKSNIDGLMEDNTSLLFKELNNNYGYKGDSLSPDEVFYFNKKKTYYKPTMDEGMSWMYAMDNTIIKHSDGMYRKKSNMPSVHTPEEVDNMVDWYKRGLISNREMWSWTIKNSMVLYDLKGNMFFIFTEKELLSAYLGIKYTTMRYYLSTNKVNLYMSMDLYNLLKDTPKKDMMTTRMMNEHNKNYFATVNEHMLDKVNFMTLKMTEMKPNNKYSFYKKMFND</sequence>